<protein>
    <recommendedName>
        <fullName evidence="4">Late control protein D</fullName>
    </recommendedName>
</protein>
<accession>A0A512JPF3</accession>
<sequence>MPFSVEWQISVGGIDCTSRMNPYMEAIECSGHAGGKSDSARLTFNDNGGQLILPQKNSPVTIVIEGRTRFKGYTDAPEHVTSRGGGRTLEISCSAIDKTGKTKQKVHLHKDDATLEDFLKEWAQKSGLSGIKVDPQFANIKRPYWSTRGRHFQRGAQMLADELGATFKIRGDQAVFAARGSGAAPGGGSTPTIQAIYGVNLIESRMRPYEGRQRYAKARTRYYDRAQSKWLYKDVEIGDAPGSSQTLDLTGEDRPDADSSERSAKGRKTNSEREGGSGSLTISYNPDVEVEGTCLLIGVRPGVDGPYRIESWTDKINRDGGAETSLEVKQPQGDTGSDTRSAGS</sequence>
<keyword evidence="3" id="KW-1185">Reference proteome</keyword>
<feature type="region of interest" description="Disordered" evidence="1">
    <location>
        <begin position="314"/>
        <end position="344"/>
    </location>
</feature>
<comment type="caution">
    <text evidence="2">The sequence shown here is derived from an EMBL/GenBank/DDBJ whole genome shotgun (WGS) entry which is preliminary data.</text>
</comment>
<gene>
    <name evidence="2" type="ORF">MGN01_36800</name>
</gene>
<feature type="region of interest" description="Disordered" evidence="1">
    <location>
        <begin position="241"/>
        <end position="284"/>
    </location>
</feature>
<dbReference type="OrthoDB" id="7833734at2"/>
<dbReference type="AlphaFoldDB" id="A0A512JPF3"/>
<evidence type="ECO:0000313" key="3">
    <source>
        <dbReference type="Proteomes" id="UP000321750"/>
    </source>
</evidence>
<reference evidence="2 3" key="1">
    <citation type="submission" date="2019-07" db="EMBL/GenBank/DDBJ databases">
        <title>Whole genome shotgun sequence of Methylobacterium gnaphalii NBRC 107716.</title>
        <authorList>
            <person name="Hosoyama A."/>
            <person name="Uohara A."/>
            <person name="Ohji S."/>
            <person name="Ichikawa N."/>
        </authorList>
    </citation>
    <scope>NUCLEOTIDE SEQUENCE [LARGE SCALE GENOMIC DNA]</scope>
    <source>
        <strain evidence="2 3">NBRC 107716</strain>
    </source>
</reference>
<organism evidence="2 3">
    <name type="scientific">Methylobacterium gnaphalii</name>
    <dbReference type="NCBI Taxonomy" id="1010610"/>
    <lineage>
        <taxon>Bacteria</taxon>
        <taxon>Pseudomonadati</taxon>
        <taxon>Pseudomonadota</taxon>
        <taxon>Alphaproteobacteria</taxon>
        <taxon>Hyphomicrobiales</taxon>
        <taxon>Methylobacteriaceae</taxon>
        <taxon>Methylobacterium</taxon>
    </lineage>
</organism>
<dbReference type="Proteomes" id="UP000321750">
    <property type="component" value="Unassembled WGS sequence"/>
</dbReference>
<evidence type="ECO:0008006" key="4">
    <source>
        <dbReference type="Google" id="ProtNLM"/>
    </source>
</evidence>
<evidence type="ECO:0000256" key="1">
    <source>
        <dbReference type="SAM" id="MobiDB-lite"/>
    </source>
</evidence>
<evidence type="ECO:0000313" key="2">
    <source>
        <dbReference type="EMBL" id="GEP11835.1"/>
    </source>
</evidence>
<name>A0A512JPF3_9HYPH</name>
<dbReference type="EMBL" id="BJZV01000023">
    <property type="protein sequence ID" value="GEP11835.1"/>
    <property type="molecule type" value="Genomic_DNA"/>
</dbReference>
<feature type="compositionally biased region" description="Basic and acidic residues" evidence="1">
    <location>
        <begin position="251"/>
        <end position="275"/>
    </location>
</feature>
<feature type="compositionally biased region" description="Polar residues" evidence="1">
    <location>
        <begin position="332"/>
        <end position="344"/>
    </location>
</feature>
<dbReference type="RefSeq" id="WP_147048245.1">
    <property type="nucleotide sequence ID" value="NZ_BJZV01000023.1"/>
</dbReference>
<proteinExistence type="predicted"/>
<dbReference type="SUPFAM" id="SSF69279">
    <property type="entry name" value="Phage tail proteins"/>
    <property type="match status" value="1"/>
</dbReference>